<feature type="compositionally biased region" description="Pro residues" evidence="6">
    <location>
        <begin position="294"/>
        <end position="314"/>
    </location>
</feature>
<dbReference type="GO" id="GO:0005634">
    <property type="term" value="C:nucleus"/>
    <property type="evidence" value="ECO:0007669"/>
    <property type="project" value="UniProtKB-SubCell"/>
</dbReference>
<name>A0A3B6ERA4_WHEAT</name>
<dbReference type="OrthoDB" id="694317at2759"/>
<evidence type="ECO:0000256" key="4">
    <source>
        <dbReference type="ARBA" id="ARBA00023163"/>
    </source>
</evidence>
<dbReference type="GO" id="GO:0006355">
    <property type="term" value="P:regulation of DNA-templated transcription"/>
    <property type="evidence" value="ECO:0007669"/>
    <property type="project" value="InterPro"/>
</dbReference>
<evidence type="ECO:0000256" key="3">
    <source>
        <dbReference type="ARBA" id="ARBA00023125"/>
    </source>
</evidence>
<evidence type="ECO:0000256" key="5">
    <source>
        <dbReference type="ARBA" id="ARBA00023242"/>
    </source>
</evidence>
<feature type="region of interest" description="Disordered" evidence="6">
    <location>
        <begin position="244"/>
        <end position="279"/>
    </location>
</feature>
<dbReference type="GO" id="GO:0003677">
    <property type="term" value="F:DNA binding"/>
    <property type="evidence" value="ECO:0007669"/>
    <property type="project" value="UniProtKB-KW"/>
</dbReference>
<dbReference type="InterPro" id="IPR003441">
    <property type="entry name" value="NAC-dom"/>
</dbReference>
<reference evidence="8" key="1">
    <citation type="submission" date="2018-08" db="EMBL/GenBank/DDBJ databases">
        <authorList>
            <person name="Rossello M."/>
        </authorList>
    </citation>
    <scope>NUCLEOTIDE SEQUENCE [LARGE SCALE GENOMIC DNA]</scope>
    <source>
        <strain evidence="8">cv. Chinese Spring</strain>
    </source>
</reference>
<accession>A0A3B6ERA4</accession>
<dbReference type="InterPro" id="IPR036093">
    <property type="entry name" value="NAC_dom_sf"/>
</dbReference>
<keyword evidence="3" id="KW-0238">DNA-binding</keyword>
<evidence type="ECO:0000259" key="7">
    <source>
        <dbReference type="PROSITE" id="PS51005"/>
    </source>
</evidence>
<keyword evidence="9" id="KW-1185">Reference proteome</keyword>
<comment type="subcellular location">
    <subcellularLocation>
        <location evidence="1">Nucleus</location>
    </subcellularLocation>
</comment>
<dbReference type="Gramene" id="TraesCS3A03G0912900.1">
    <property type="protein sequence ID" value="TraesCS3A03G0912900.1.CDS"/>
    <property type="gene ID" value="TraesCS3A03G0912900"/>
</dbReference>
<dbReference type="Proteomes" id="UP000019116">
    <property type="component" value="Chromosome 3A"/>
</dbReference>
<feature type="region of interest" description="Disordered" evidence="6">
    <location>
        <begin position="293"/>
        <end position="315"/>
    </location>
</feature>
<dbReference type="EnsemblPlants" id="TraesCS3A02G387500.1">
    <property type="protein sequence ID" value="TraesCS3A02G387500.1"/>
    <property type="gene ID" value="TraesCS3A02G387500"/>
</dbReference>
<evidence type="ECO:0000256" key="2">
    <source>
        <dbReference type="ARBA" id="ARBA00023015"/>
    </source>
</evidence>
<dbReference type="PROSITE" id="PS51005">
    <property type="entry name" value="NAC"/>
    <property type="match status" value="1"/>
</dbReference>
<feature type="region of interest" description="Disordered" evidence="6">
    <location>
        <begin position="33"/>
        <end position="83"/>
    </location>
</feature>
<keyword evidence="4" id="KW-0804">Transcription</keyword>
<dbReference type="Gramene" id="TraesROB_scaffold_057123_01G000600.1">
    <property type="protein sequence ID" value="TraesROB_scaffold_057123_01G000600.1"/>
    <property type="gene ID" value="TraesROB_scaffold_057123_01G000600"/>
</dbReference>
<feature type="compositionally biased region" description="Pro residues" evidence="6">
    <location>
        <begin position="64"/>
        <end position="79"/>
    </location>
</feature>
<dbReference type="Gramene" id="TraesWEE_scaffold_036766_01G000700.1">
    <property type="protein sequence ID" value="TraesWEE_scaffold_036766_01G000700.1"/>
    <property type="gene ID" value="TraesWEE_scaffold_036766_01G000700"/>
</dbReference>
<dbReference type="PANTHER" id="PTHR31719">
    <property type="entry name" value="NAC TRANSCRIPTION FACTOR 56"/>
    <property type="match status" value="1"/>
</dbReference>
<dbReference type="Gene3D" id="2.170.150.80">
    <property type="entry name" value="NAC domain"/>
    <property type="match status" value="1"/>
</dbReference>
<evidence type="ECO:0000313" key="8">
    <source>
        <dbReference type="EnsemblPlants" id="TraesCS3A02G387500.1"/>
    </source>
</evidence>
<dbReference type="Gramene" id="TraesCS3A02G387500.1">
    <property type="protein sequence ID" value="TraesCS3A02G387500.1"/>
    <property type="gene ID" value="TraesCS3A02G387500"/>
</dbReference>
<sequence length="366" mass="39395">MASLPLPGSSSFYSSEGELACFPYPSFEWGGAGRRVSPYHPPPPQTLAHDVAAASLLTPRASPTSPPPIASPPPPPEPAPGFSFCPTDSELVSFYLRPRISGQPLPDATKQFFHEADVYATDPASLVSGRLPGPARAQGESKNWYFFSLVKPRSAQDVRKCRIVGGGKGTWKQERGNDVVGAEGHAVGRLEKFTYTPSPKEDKKPPEWLMMEFSVGQEDGGEPRPVLCLCKIYQSPRFLKFASKNSVSARKRKTPDDGPRLSPPSLHASAPKKSKAPMDESLAARRQLLFPLTPSLPPPSNLPSPVPSPPPSAPNPVVELEDDFLAKILADPEMNWSWEELSAPLPCSMTAVAPALLGSCHGSQCA</sequence>
<evidence type="ECO:0000313" key="9">
    <source>
        <dbReference type="Proteomes" id="UP000019116"/>
    </source>
</evidence>
<proteinExistence type="predicted"/>
<reference evidence="8" key="2">
    <citation type="submission" date="2018-10" db="UniProtKB">
        <authorList>
            <consortium name="EnsemblPlants"/>
        </authorList>
    </citation>
    <scope>IDENTIFICATION</scope>
</reference>
<dbReference type="Gramene" id="TraesCLE_scaffold_055786_01G000600.1">
    <property type="protein sequence ID" value="TraesCLE_scaffold_055786_01G000600.1"/>
    <property type="gene ID" value="TraesCLE_scaffold_055786_01G000600"/>
</dbReference>
<dbReference type="Gramene" id="TraesCAD_scaffold_013020_01G000600.1">
    <property type="protein sequence ID" value="TraesCAD_scaffold_013020_01G000600.1"/>
    <property type="gene ID" value="TraesCAD_scaffold_013020_01G000600"/>
</dbReference>
<organism evidence="8">
    <name type="scientific">Triticum aestivum</name>
    <name type="common">Wheat</name>
    <dbReference type="NCBI Taxonomy" id="4565"/>
    <lineage>
        <taxon>Eukaryota</taxon>
        <taxon>Viridiplantae</taxon>
        <taxon>Streptophyta</taxon>
        <taxon>Embryophyta</taxon>
        <taxon>Tracheophyta</taxon>
        <taxon>Spermatophyta</taxon>
        <taxon>Magnoliopsida</taxon>
        <taxon>Liliopsida</taxon>
        <taxon>Poales</taxon>
        <taxon>Poaceae</taxon>
        <taxon>BOP clade</taxon>
        <taxon>Pooideae</taxon>
        <taxon>Triticodae</taxon>
        <taxon>Triticeae</taxon>
        <taxon>Triticinae</taxon>
        <taxon>Triticum</taxon>
    </lineage>
</organism>
<feature type="domain" description="NAC" evidence="7">
    <location>
        <begin position="78"/>
        <end position="235"/>
    </location>
</feature>
<evidence type="ECO:0000256" key="6">
    <source>
        <dbReference type="SAM" id="MobiDB-lite"/>
    </source>
</evidence>
<dbReference type="AlphaFoldDB" id="A0A3B6ERA4"/>
<dbReference type="SMR" id="A0A3B6ERA4"/>
<dbReference type="Pfam" id="PF02365">
    <property type="entry name" value="NAM"/>
    <property type="match status" value="1"/>
</dbReference>
<evidence type="ECO:0000256" key="1">
    <source>
        <dbReference type="ARBA" id="ARBA00004123"/>
    </source>
</evidence>
<keyword evidence="5" id="KW-0539">Nucleus</keyword>
<dbReference type="PANTHER" id="PTHR31719:SF243">
    <property type="entry name" value="NAC DOMAIN-CONTAINING PROTEIN"/>
    <property type="match status" value="1"/>
</dbReference>
<protein>
    <recommendedName>
        <fullName evidence="7">NAC domain-containing protein</fullName>
    </recommendedName>
</protein>
<dbReference type="SUPFAM" id="SSF101941">
    <property type="entry name" value="NAC domain"/>
    <property type="match status" value="1"/>
</dbReference>
<keyword evidence="2" id="KW-0805">Transcription regulation</keyword>
<dbReference type="OMA" id="TANGPCM"/>